<gene>
    <name evidence="2" type="ORF">GCM10007932_15840</name>
</gene>
<dbReference type="Pfam" id="PF03372">
    <property type="entry name" value="Exo_endo_phos"/>
    <property type="match status" value="1"/>
</dbReference>
<accession>A0AAV5NPG8</accession>
<dbReference type="InterPro" id="IPR051916">
    <property type="entry name" value="GPI-anchor_lipid_remodeler"/>
</dbReference>
<comment type="caution">
    <text evidence="2">The sequence shown here is derived from an EMBL/GenBank/DDBJ whole genome shotgun (WGS) entry which is preliminary data.</text>
</comment>
<sequence length="314" mass="35954">MIMNRAFKIATFNLFNFIEPPNAFYEFDNIYTVSEWKKKCIWTANQLFSIQADLVGFQEIFSSQPLEKICHSSGLMNFTTVEQPHVESDYVHFKPVTGLASKHPIVQSKGLTIDKQTRHALGLPATFNYSRMPLHAVIKTPTLGTIDVVVVHLKSQRPMDVENPENHYSRYSDEFIGSLKSSQQRNEEAMALRHQLRQIKSQFDRPMILMGDMNQNLTSPSIQCLVEPLLKEHTQVEKNKLYLSDSWQLSSPTSIRTPSHYYGDQGNTLDYILLSQEFTSCLIQHKTLDKHLVQPNYDEDSMSSDHGIVVASIN</sequence>
<evidence type="ECO:0000313" key="3">
    <source>
        <dbReference type="Proteomes" id="UP001156690"/>
    </source>
</evidence>
<evidence type="ECO:0000313" key="2">
    <source>
        <dbReference type="EMBL" id="GLQ72224.1"/>
    </source>
</evidence>
<reference evidence="3" key="1">
    <citation type="journal article" date="2019" name="Int. J. Syst. Evol. Microbiol.">
        <title>The Global Catalogue of Microorganisms (GCM) 10K type strain sequencing project: providing services to taxonomists for standard genome sequencing and annotation.</title>
        <authorList>
            <consortium name="The Broad Institute Genomics Platform"/>
            <consortium name="The Broad Institute Genome Sequencing Center for Infectious Disease"/>
            <person name="Wu L."/>
            <person name="Ma J."/>
        </authorList>
    </citation>
    <scope>NUCLEOTIDE SEQUENCE [LARGE SCALE GENOMIC DNA]</scope>
    <source>
        <strain evidence="3">NBRC 15640</strain>
    </source>
</reference>
<proteinExistence type="predicted"/>
<dbReference type="Gene3D" id="3.60.10.10">
    <property type="entry name" value="Endonuclease/exonuclease/phosphatase"/>
    <property type="match status" value="1"/>
</dbReference>
<dbReference type="PANTHER" id="PTHR14859">
    <property type="entry name" value="CALCOFLUOR WHITE HYPERSENSITIVE PROTEIN PRECURSOR"/>
    <property type="match status" value="1"/>
</dbReference>
<dbReference type="EMBL" id="BSNX01000012">
    <property type="protein sequence ID" value="GLQ72224.1"/>
    <property type="molecule type" value="Genomic_DNA"/>
</dbReference>
<organism evidence="2 3">
    <name type="scientific">Vibrio penaeicida</name>
    <dbReference type="NCBI Taxonomy" id="104609"/>
    <lineage>
        <taxon>Bacteria</taxon>
        <taxon>Pseudomonadati</taxon>
        <taxon>Pseudomonadota</taxon>
        <taxon>Gammaproteobacteria</taxon>
        <taxon>Vibrionales</taxon>
        <taxon>Vibrionaceae</taxon>
        <taxon>Vibrio</taxon>
    </lineage>
</organism>
<dbReference type="Proteomes" id="UP001156690">
    <property type="component" value="Unassembled WGS sequence"/>
</dbReference>
<keyword evidence="3" id="KW-1185">Reference proteome</keyword>
<dbReference type="PANTHER" id="PTHR14859:SF15">
    <property type="entry name" value="ENDONUCLEASE_EXONUCLEASE_PHOSPHATASE DOMAIN-CONTAINING PROTEIN"/>
    <property type="match status" value="1"/>
</dbReference>
<dbReference type="InterPro" id="IPR005135">
    <property type="entry name" value="Endo/exonuclease/phosphatase"/>
</dbReference>
<name>A0AAV5NPG8_9VIBR</name>
<evidence type="ECO:0000259" key="1">
    <source>
        <dbReference type="Pfam" id="PF03372"/>
    </source>
</evidence>
<dbReference type="InterPro" id="IPR036691">
    <property type="entry name" value="Endo/exonu/phosph_ase_sf"/>
</dbReference>
<dbReference type="AlphaFoldDB" id="A0AAV5NPG8"/>
<dbReference type="GO" id="GO:0006506">
    <property type="term" value="P:GPI anchor biosynthetic process"/>
    <property type="evidence" value="ECO:0007669"/>
    <property type="project" value="TreeGrafter"/>
</dbReference>
<dbReference type="SUPFAM" id="SSF56219">
    <property type="entry name" value="DNase I-like"/>
    <property type="match status" value="1"/>
</dbReference>
<feature type="domain" description="Endonuclease/exonuclease/phosphatase" evidence="1">
    <location>
        <begin position="49"/>
        <end position="281"/>
    </location>
</feature>
<protein>
    <recommendedName>
        <fullName evidence="1">Endonuclease/exonuclease/phosphatase domain-containing protein</fullName>
    </recommendedName>
</protein>
<dbReference type="GO" id="GO:0003824">
    <property type="term" value="F:catalytic activity"/>
    <property type="evidence" value="ECO:0007669"/>
    <property type="project" value="InterPro"/>
</dbReference>
<dbReference type="GO" id="GO:0016020">
    <property type="term" value="C:membrane"/>
    <property type="evidence" value="ECO:0007669"/>
    <property type="project" value="GOC"/>
</dbReference>